<dbReference type="InParanoid" id="A0A194XA40"/>
<evidence type="ECO:0000313" key="3">
    <source>
        <dbReference type="Proteomes" id="UP000070700"/>
    </source>
</evidence>
<sequence>MEVDLLPPRDDEIEQTSSDVFCNYNHTLVHIQIISLKLTHISNMSTDRICDGHGRRLSDLHPRRLSTILIDRHAPTARRLEPGIPDHATSGTSIYDRSGGDYARGLATRLGAGAYEGRSNALMSGALRSPSTSSLGIGVRQRTPRPAESLDRGIRLGGRSPRPYTRPGETLGQGAAGYIGRTPMGNAQGFTRASDRQRRRSPSVASTVELSAGWYSDGGRRSLGSERGFGCYDEGGMGWDHQYDPYGW</sequence>
<dbReference type="Proteomes" id="UP000070700">
    <property type="component" value="Unassembled WGS sequence"/>
</dbReference>
<evidence type="ECO:0000313" key="2">
    <source>
        <dbReference type="EMBL" id="KUJ16632.1"/>
    </source>
</evidence>
<feature type="region of interest" description="Disordered" evidence="1">
    <location>
        <begin position="125"/>
        <end position="184"/>
    </location>
</feature>
<evidence type="ECO:0000256" key="1">
    <source>
        <dbReference type="SAM" id="MobiDB-lite"/>
    </source>
</evidence>
<dbReference type="EMBL" id="KQ947416">
    <property type="protein sequence ID" value="KUJ16632.1"/>
    <property type="molecule type" value="Genomic_DNA"/>
</dbReference>
<keyword evidence="3" id="KW-1185">Reference proteome</keyword>
<accession>A0A194XA40</accession>
<dbReference type="AlphaFoldDB" id="A0A194XA40"/>
<protein>
    <submittedName>
        <fullName evidence="2">Uncharacterized protein</fullName>
    </submittedName>
</protein>
<gene>
    <name evidence="2" type="ORF">LY89DRAFT_782859</name>
</gene>
<dbReference type="GeneID" id="28832350"/>
<dbReference type="KEGG" id="psco:LY89DRAFT_782859"/>
<dbReference type="RefSeq" id="XP_018070987.1">
    <property type="nucleotide sequence ID" value="XM_018222624.1"/>
</dbReference>
<proteinExistence type="predicted"/>
<name>A0A194XA40_MOLSC</name>
<reference evidence="2 3" key="1">
    <citation type="submission" date="2015-10" db="EMBL/GenBank/DDBJ databases">
        <title>Full genome of DAOMC 229536 Phialocephala scopiformis, a fungal endophyte of spruce producing the potent anti-insectan compound rugulosin.</title>
        <authorList>
            <consortium name="DOE Joint Genome Institute"/>
            <person name="Walker A.K."/>
            <person name="Frasz S.L."/>
            <person name="Seifert K.A."/>
            <person name="Miller J.D."/>
            <person name="Mondo S.J."/>
            <person name="Labutti K."/>
            <person name="Lipzen A."/>
            <person name="Dockter R."/>
            <person name="Kennedy M."/>
            <person name="Grigoriev I.V."/>
            <person name="Spatafora J.W."/>
        </authorList>
    </citation>
    <scope>NUCLEOTIDE SEQUENCE [LARGE SCALE GENOMIC DNA]</scope>
    <source>
        <strain evidence="2 3">CBS 120377</strain>
    </source>
</reference>
<organism evidence="2 3">
    <name type="scientific">Mollisia scopiformis</name>
    <name type="common">Conifer needle endophyte fungus</name>
    <name type="synonym">Phialocephala scopiformis</name>
    <dbReference type="NCBI Taxonomy" id="149040"/>
    <lineage>
        <taxon>Eukaryota</taxon>
        <taxon>Fungi</taxon>
        <taxon>Dikarya</taxon>
        <taxon>Ascomycota</taxon>
        <taxon>Pezizomycotina</taxon>
        <taxon>Leotiomycetes</taxon>
        <taxon>Helotiales</taxon>
        <taxon>Mollisiaceae</taxon>
        <taxon>Mollisia</taxon>
    </lineage>
</organism>